<name>A0A1J8QEL8_9AGAM</name>
<dbReference type="Proteomes" id="UP000183567">
    <property type="component" value="Unassembled WGS sequence"/>
</dbReference>
<dbReference type="EMBL" id="LVVM01001067">
    <property type="protein sequence ID" value="OJA19389.1"/>
    <property type="molecule type" value="Genomic_DNA"/>
</dbReference>
<dbReference type="AlphaFoldDB" id="A0A1J8QEL8"/>
<dbReference type="InterPro" id="IPR032675">
    <property type="entry name" value="LRR_dom_sf"/>
</dbReference>
<organism evidence="1 2">
    <name type="scientific">Rhizopogon vesiculosus</name>
    <dbReference type="NCBI Taxonomy" id="180088"/>
    <lineage>
        <taxon>Eukaryota</taxon>
        <taxon>Fungi</taxon>
        <taxon>Dikarya</taxon>
        <taxon>Basidiomycota</taxon>
        <taxon>Agaricomycotina</taxon>
        <taxon>Agaricomycetes</taxon>
        <taxon>Agaricomycetidae</taxon>
        <taxon>Boletales</taxon>
        <taxon>Suillineae</taxon>
        <taxon>Rhizopogonaceae</taxon>
        <taxon>Rhizopogon</taxon>
    </lineage>
</organism>
<evidence type="ECO:0000313" key="2">
    <source>
        <dbReference type="Proteomes" id="UP000183567"/>
    </source>
</evidence>
<evidence type="ECO:0000313" key="1">
    <source>
        <dbReference type="EMBL" id="OJA19389.1"/>
    </source>
</evidence>
<evidence type="ECO:0008006" key="3">
    <source>
        <dbReference type="Google" id="ProtNLM"/>
    </source>
</evidence>
<protein>
    <recommendedName>
        <fullName evidence="3">F-box domain-containing protein</fullName>
    </recommendedName>
</protein>
<dbReference type="Gene3D" id="3.80.10.10">
    <property type="entry name" value="Ribonuclease Inhibitor"/>
    <property type="match status" value="1"/>
</dbReference>
<gene>
    <name evidence="1" type="ORF">AZE42_12927</name>
</gene>
<dbReference type="SUPFAM" id="SSF52047">
    <property type="entry name" value="RNI-like"/>
    <property type="match status" value="1"/>
</dbReference>
<keyword evidence="2" id="KW-1185">Reference proteome</keyword>
<proteinExistence type="predicted"/>
<reference evidence="1 2" key="1">
    <citation type="submission" date="2016-03" db="EMBL/GenBank/DDBJ databases">
        <title>Comparative genomics of the ectomycorrhizal sister species Rhizopogon vinicolor and Rhizopogon vesiculosus (Basidiomycota: Boletales) reveals a divergence of the mating type B locus.</title>
        <authorList>
            <person name="Mujic A.B."/>
            <person name="Kuo A."/>
            <person name="Tritt A."/>
            <person name="Lipzen A."/>
            <person name="Chen C."/>
            <person name="Johnson J."/>
            <person name="Sharma A."/>
            <person name="Barry K."/>
            <person name="Grigoriev I.V."/>
            <person name="Spatafora J.W."/>
        </authorList>
    </citation>
    <scope>NUCLEOTIDE SEQUENCE [LARGE SCALE GENOMIC DNA]</scope>
    <source>
        <strain evidence="1 2">AM-OR11-056</strain>
    </source>
</reference>
<dbReference type="STRING" id="180088.A0A1J8QEL8"/>
<dbReference type="OrthoDB" id="2841072at2759"/>
<sequence length="426" mass="47462">MHPALQNFELLSMISSYTHHGSLPALASTCRAFEHPALDVLWRDLQSMEPFVRCLPGNLIGIDRGHLALRKPLDANMWDTLYKYTNRVYSIRQSGNSDFIACISPLMLPCPVIPTSLFPHLRKLTWHAEGTQNAAELLRMALVPSMLFLDIRISSPSFAFLSVLSSIGTLCPHLQDMTVEASSAARDLIRKASPFIAVPFFQLNNLHKLSIWDLGNQAIEHLMQLQNLQELSLDLRASSALGTRPRTQFPGFHGLKFLRLTVDKLEQASDFLSSLQVVRSKGIDVHLMSHTPRESGSTGLSQFFDILQEKIPTKLDDFTPLHAYRNLTTLSICRRMCISTSDEELCQLVRAWPKLEALSINYYASPSTTLPTFHGLISVLCLCPALTLVSLVIDTTKLDGIDLQYPGGGICNKNLKDLDLGNSSPH</sequence>
<accession>A0A1J8QEL8</accession>
<comment type="caution">
    <text evidence="1">The sequence shown here is derived from an EMBL/GenBank/DDBJ whole genome shotgun (WGS) entry which is preliminary data.</text>
</comment>